<sequence>MCVWNAVKGDRIVGGEDADFNEFPWLAAIVDKGTRRPFCGGALINDRFILTAAEDMEVLLHAHVLDMTVLQGWKDVELGIAGSVRGPGYDLDKVTDADEKNLRFEVEELISHPLFTPKYDYDFALLKLDRKIDLGDADSPTPVCLPPADTYDTFSWTKKILLWLLGSSSRKGQSFYEIVYKNWWFHL</sequence>
<dbReference type="Proteomes" id="UP000094527">
    <property type="component" value="Unassembled WGS sequence"/>
</dbReference>
<dbReference type="InterPro" id="IPR043504">
    <property type="entry name" value="Peptidase_S1_PA_chymotrypsin"/>
</dbReference>
<evidence type="ECO:0000259" key="2">
    <source>
        <dbReference type="PROSITE" id="PS50240"/>
    </source>
</evidence>
<evidence type="ECO:0000256" key="1">
    <source>
        <dbReference type="ARBA" id="ARBA00023157"/>
    </source>
</evidence>
<comment type="caution">
    <text evidence="3">The sequence shown here is derived from an EMBL/GenBank/DDBJ whole genome shotgun (WGS) entry which is preliminary data.</text>
</comment>
<dbReference type="GO" id="GO:0004252">
    <property type="term" value="F:serine-type endopeptidase activity"/>
    <property type="evidence" value="ECO:0007669"/>
    <property type="project" value="InterPro"/>
</dbReference>
<keyword evidence="4" id="KW-1185">Reference proteome</keyword>
<proteinExistence type="predicted"/>
<dbReference type="InterPro" id="IPR001254">
    <property type="entry name" value="Trypsin_dom"/>
</dbReference>
<dbReference type="OrthoDB" id="10002959at2759"/>
<evidence type="ECO:0000313" key="4">
    <source>
        <dbReference type="Proteomes" id="UP000094527"/>
    </source>
</evidence>
<dbReference type="Gene3D" id="2.40.10.10">
    <property type="entry name" value="Trypsin-like serine proteases"/>
    <property type="match status" value="1"/>
</dbReference>
<feature type="domain" description="Peptidase S1" evidence="2">
    <location>
        <begin position="12"/>
        <end position="156"/>
    </location>
</feature>
<dbReference type="GO" id="GO:0006508">
    <property type="term" value="P:proteolysis"/>
    <property type="evidence" value="ECO:0007669"/>
    <property type="project" value="InterPro"/>
</dbReference>
<dbReference type="STRING" id="48709.A0A1D2M5U5"/>
<name>A0A1D2M5U5_ORCCI</name>
<dbReference type="PANTHER" id="PTHR24253">
    <property type="entry name" value="TRANSMEMBRANE PROTEASE SERINE"/>
    <property type="match status" value="1"/>
</dbReference>
<accession>A0A1D2M5U5</accession>
<protein>
    <submittedName>
        <fullName evidence="3">Coagulation factor IX</fullName>
    </submittedName>
</protein>
<dbReference type="EMBL" id="LJIJ01003816">
    <property type="protein sequence ID" value="ODM88291.1"/>
    <property type="molecule type" value="Genomic_DNA"/>
</dbReference>
<organism evidence="3 4">
    <name type="scientific">Orchesella cincta</name>
    <name type="common">Springtail</name>
    <name type="synonym">Podura cincta</name>
    <dbReference type="NCBI Taxonomy" id="48709"/>
    <lineage>
        <taxon>Eukaryota</taxon>
        <taxon>Metazoa</taxon>
        <taxon>Ecdysozoa</taxon>
        <taxon>Arthropoda</taxon>
        <taxon>Hexapoda</taxon>
        <taxon>Collembola</taxon>
        <taxon>Entomobryomorpha</taxon>
        <taxon>Entomobryoidea</taxon>
        <taxon>Orchesellidae</taxon>
        <taxon>Orchesellinae</taxon>
        <taxon>Orchesella</taxon>
    </lineage>
</organism>
<dbReference type="PROSITE" id="PS50240">
    <property type="entry name" value="TRYPSIN_DOM"/>
    <property type="match status" value="1"/>
</dbReference>
<dbReference type="SUPFAM" id="SSF50494">
    <property type="entry name" value="Trypsin-like serine proteases"/>
    <property type="match status" value="1"/>
</dbReference>
<dbReference type="AlphaFoldDB" id="A0A1D2M5U5"/>
<dbReference type="InterPro" id="IPR009003">
    <property type="entry name" value="Peptidase_S1_PA"/>
</dbReference>
<dbReference type="Pfam" id="PF00089">
    <property type="entry name" value="Trypsin"/>
    <property type="match status" value="1"/>
</dbReference>
<gene>
    <name evidence="3" type="ORF">Ocin01_18391</name>
</gene>
<evidence type="ECO:0000313" key="3">
    <source>
        <dbReference type="EMBL" id="ODM88291.1"/>
    </source>
</evidence>
<reference evidence="3 4" key="1">
    <citation type="journal article" date="2016" name="Genome Biol. Evol.">
        <title>Gene Family Evolution Reflects Adaptation to Soil Environmental Stressors in the Genome of the Collembolan Orchesella cincta.</title>
        <authorList>
            <person name="Faddeeva-Vakhrusheva A."/>
            <person name="Derks M.F."/>
            <person name="Anvar S.Y."/>
            <person name="Agamennone V."/>
            <person name="Suring W."/>
            <person name="Smit S."/>
            <person name="van Straalen N.M."/>
            <person name="Roelofs D."/>
        </authorList>
    </citation>
    <scope>NUCLEOTIDE SEQUENCE [LARGE SCALE GENOMIC DNA]</scope>
    <source>
        <tissue evidence="3">Mixed pool</tissue>
    </source>
</reference>
<dbReference type="SMART" id="SM00020">
    <property type="entry name" value="Tryp_SPc"/>
    <property type="match status" value="1"/>
</dbReference>
<keyword evidence="1" id="KW-1015">Disulfide bond</keyword>
<dbReference type="PANTHER" id="PTHR24253:SF103">
    <property type="entry name" value="TRANSMEMBRANE PROTEASE SERINE 7"/>
    <property type="match status" value="1"/>
</dbReference>